<dbReference type="GO" id="GO:0004672">
    <property type="term" value="F:protein kinase activity"/>
    <property type="evidence" value="ECO:0007669"/>
    <property type="project" value="InterPro"/>
</dbReference>
<dbReference type="EMBL" id="CDMY01000433">
    <property type="protein sequence ID" value="CEM12098.1"/>
    <property type="molecule type" value="Genomic_DNA"/>
</dbReference>
<dbReference type="InterPro" id="IPR000719">
    <property type="entry name" value="Prot_kinase_dom"/>
</dbReference>
<dbReference type="AlphaFoldDB" id="A0A0G4FG12"/>
<organism evidence="3 4">
    <name type="scientific">Vitrella brassicaformis (strain CCMP3155)</name>
    <dbReference type="NCBI Taxonomy" id="1169540"/>
    <lineage>
        <taxon>Eukaryota</taxon>
        <taxon>Sar</taxon>
        <taxon>Alveolata</taxon>
        <taxon>Colpodellida</taxon>
        <taxon>Vitrellaceae</taxon>
        <taxon>Vitrella</taxon>
    </lineage>
</organism>
<dbReference type="VEuPathDB" id="CryptoDB:Vbra_15309"/>
<dbReference type="GO" id="GO:0005524">
    <property type="term" value="F:ATP binding"/>
    <property type="evidence" value="ECO:0007669"/>
    <property type="project" value="InterPro"/>
</dbReference>
<proteinExistence type="predicted"/>
<dbReference type="Pfam" id="PF00069">
    <property type="entry name" value="Pkinase"/>
    <property type="match status" value="1"/>
</dbReference>
<evidence type="ECO:0000259" key="2">
    <source>
        <dbReference type="PROSITE" id="PS50011"/>
    </source>
</evidence>
<dbReference type="Gene3D" id="1.10.510.10">
    <property type="entry name" value="Transferase(Phosphotransferase) domain 1"/>
    <property type="match status" value="1"/>
</dbReference>
<protein>
    <recommendedName>
        <fullName evidence="2">Protein kinase domain-containing protein</fullName>
    </recommendedName>
</protein>
<dbReference type="InParanoid" id="A0A0G4FG12"/>
<accession>A0A0G4FG12</accession>
<dbReference type="Proteomes" id="UP000041254">
    <property type="component" value="Unassembled WGS sequence"/>
</dbReference>
<gene>
    <name evidence="3" type="ORF">Vbra_15309</name>
</gene>
<dbReference type="SUPFAM" id="SSF56112">
    <property type="entry name" value="Protein kinase-like (PK-like)"/>
    <property type="match status" value="1"/>
</dbReference>
<dbReference type="STRING" id="1169540.A0A0G4FG12"/>
<feature type="domain" description="Protein kinase" evidence="2">
    <location>
        <begin position="10"/>
        <end position="388"/>
    </location>
</feature>
<dbReference type="PROSITE" id="PS00108">
    <property type="entry name" value="PROTEIN_KINASE_ST"/>
    <property type="match status" value="1"/>
</dbReference>
<evidence type="ECO:0000313" key="4">
    <source>
        <dbReference type="Proteomes" id="UP000041254"/>
    </source>
</evidence>
<keyword evidence="4" id="KW-1185">Reference proteome</keyword>
<dbReference type="SMART" id="SM00220">
    <property type="entry name" value="S_TKc"/>
    <property type="match status" value="1"/>
</dbReference>
<dbReference type="PROSITE" id="PS50011">
    <property type="entry name" value="PROTEIN_KINASE_DOM"/>
    <property type="match status" value="1"/>
</dbReference>
<reference evidence="3 4" key="1">
    <citation type="submission" date="2014-11" db="EMBL/GenBank/DDBJ databases">
        <authorList>
            <person name="Zhu J."/>
            <person name="Qi W."/>
            <person name="Song R."/>
        </authorList>
    </citation>
    <scope>NUCLEOTIDE SEQUENCE [LARGE SCALE GENOMIC DNA]</scope>
</reference>
<dbReference type="OrthoDB" id="2914378at2759"/>
<dbReference type="InterPro" id="IPR011009">
    <property type="entry name" value="Kinase-like_dom_sf"/>
</dbReference>
<sequence>MSSADPAFAEELQEIVNRGKVAEAERNRETAGEKYIRELIKNEKGKTKHGKPQQGEPLKQHQSQDLGAVAAGQARQPSNESIENIIRRLMQDELEPFVDISYLKDIYKRLLRNDHPHIVQIFELLEDNEHLYVAMEKLPGANIFDVLPSPDVLHNQESEVKRIVMQALFALQYMHDNILMHEELGLIHRDIKGENLMFAADGTVKLTDFDMCFFMDTTNHPPYIYRADRPGTRMYRQVISRCVTKNSSRPLSRASVACRFGQAFRGTLEGVVWLRAAETAVNYEKDLDKAREFSGEEHLDELEAVVAKSENAAAARQTPIINQPAVAAPLPTTSVRLAAAAAAAQSALTSPALDDMNMKQPRQYIARHKDPAVRQIKTGGKPKVCLGM</sequence>
<name>A0A0G4FG12_VITBC</name>
<evidence type="ECO:0000313" key="3">
    <source>
        <dbReference type="EMBL" id="CEM12098.1"/>
    </source>
</evidence>
<dbReference type="PhylomeDB" id="A0A0G4FG12"/>
<dbReference type="InterPro" id="IPR008271">
    <property type="entry name" value="Ser/Thr_kinase_AS"/>
</dbReference>
<dbReference type="PANTHER" id="PTHR24347">
    <property type="entry name" value="SERINE/THREONINE-PROTEIN KINASE"/>
    <property type="match status" value="1"/>
</dbReference>
<evidence type="ECO:0000256" key="1">
    <source>
        <dbReference type="SAM" id="MobiDB-lite"/>
    </source>
</evidence>
<feature type="region of interest" description="Disordered" evidence="1">
    <location>
        <begin position="40"/>
        <end position="77"/>
    </location>
</feature>